<comment type="subcellular location">
    <subcellularLocation>
        <location evidence="1">Nucleus</location>
    </subcellularLocation>
</comment>
<dbReference type="AlphaFoldDB" id="A0A8X7SFV5"/>
<dbReference type="PRINTS" id="PR00404">
    <property type="entry name" value="MADSDOMAIN"/>
</dbReference>
<dbReference type="Gene3D" id="3.40.1810.10">
    <property type="entry name" value="Transcription factor, MADS-box"/>
    <property type="match status" value="1"/>
</dbReference>
<organism evidence="7 8">
    <name type="scientific">Brassica carinata</name>
    <name type="common">Ethiopian mustard</name>
    <name type="synonym">Abyssinian cabbage</name>
    <dbReference type="NCBI Taxonomy" id="52824"/>
    <lineage>
        <taxon>Eukaryota</taxon>
        <taxon>Viridiplantae</taxon>
        <taxon>Streptophyta</taxon>
        <taxon>Embryophyta</taxon>
        <taxon>Tracheophyta</taxon>
        <taxon>Spermatophyta</taxon>
        <taxon>Magnoliopsida</taxon>
        <taxon>eudicotyledons</taxon>
        <taxon>Gunneridae</taxon>
        <taxon>Pentapetalae</taxon>
        <taxon>rosids</taxon>
        <taxon>malvids</taxon>
        <taxon>Brassicales</taxon>
        <taxon>Brassicaceae</taxon>
        <taxon>Brassiceae</taxon>
        <taxon>Brassica</taxon>
    </lineage>
</organism>
<dbReference type="SMART" id="SM00432">
    <property type="entry name" value="MADS"/>
    <property type="match status" value="1"/>
</dbReference>
<dbReference type="Pfam" id="PF00319">
    <property type="entry name" value="SRF-TF"/>
    <property type="match status" value="1"/>
</dbReference>
<keyword evidence="5" id="KW-0539">Nucleus</keyword>
<gene>
    <name evidence="7" type="ORF">Bca52824_026037</name>
</gene>
<dbReference type="GO" id="GO:0045944">
    <property type="term" value="P:positive regulation of transcription by RNA polymerase II"/>
    <property type="evidence" value="ECO:0007669"/>
    <property type="project" value="InterPro"/>
</dbReference>
<proteinExistence type="predicted"/>
<evidence type="ECO:0000313" key="8">
    <source>
        <dbReference type="Proteomes" id="UP000886595"/>
    </source>
</evidence>
<sequence length="281" mass="32393">MVRNSKGRQKIEMVKMKNENNLQVTFSKRRSGLFKKASELCTLCGAEIVVIVFSPGKKVFSFGHPNVDCVIDRFLNINPPHPRQHTDMQLSEAHRNAIVRDLNNHLTQVTEEFEIEKKRNEDLKQKRNNNKMPENWWEEPIETLNLSQLTEFKCGLKNLRKTVTAEASKNLQAIVPRHNFYAGSSNNAAFGIFDDKGTIDPDLDLYNRQRMVVKNTCACNHHNMIVPHHITTPFGNIGNSITEGFAPEYNQNQNQLCFKQEHISECDHHSDQPHHFGHGYY</sequence>
<dbReference type="SUPFAM" id="SSF55455">
    <property type="entry name" value="SRF-like"/>
    <property type="match status" value="1"/>
</dbReference>
<keyword evidence="2" id="KW-0805">Transcription regulation</keyword>
<dbReference type="InterPro" id="IPR002100">
    <property type="entry name" value="TF_MADSbox"/>
</dbReference>
<evidence type="ECO:0000256" key="3">
    <source>
        <dbReference type="ARBA" id="ARBA00023125"/>
    </source>
</evidence>
<dbReference type="PANTHER" id="PTHR11945:SF584">
    <property type="entry name" value="GENOME ASSEMBLY, CHROMOSOME: A05"/>
    <property type="match status" value="1"/>
</dbReference>
<dbReference type="OrthoDB" id="1613165at2759"/>
<reference evidence="7 8" key="1">
    <citation type="submission" date="2020-02" db="EMBL/GenBank/DDBJ databases">
        <authorList>
            <person name="Ma Q."/>
            <person name="Huang Y."/>
            <person name="Song X."/>
            <person name="Pei D."/>
        </authorList>
    </citation>
    <scope>NUCLEOTIDE SEQUENCE [LARGE SCALE GENOMIC DNA]</scope>
    <source>
        <strain evidence="7">Sxm20200214</strain>
        <tissue evidence="7">Leaf</tissue>
    </source>
</reference>
<dbReference type="PANTHER" id="PTHR11945">
    <property type="entry name" value="MADS BOX PROTEIN"/>
    <property type="match status" value="1"/>
</dbReference>
<evidence type="ECO:0000256" key="5">
    <source>
        <dbReference type="ARBA" id="ARBA00023242"/>
    </source>
</evidence>
<name>A0A8X7SFV5_BRACI</name>
<dbReference type="InterPro" id="IPR033896">
    <property type="entry name" value="MEF2-like_N"/>
</dbReference>
<dbReference type="Gene3D" id="6.10.140.920">
    <property type="match status" value="1"/>
</dbReference>
<accession>A0A8X7SFV5</accession>
<evidence type="ECO:0000256" key="1">
    <source>
        <dbReference type="ARBA" id="ARBA00004123"/>
    </source>
</evidence>
<dbReference type="Proteomes" id="UP000886595">
    <property type="component" value="Unassembled WGS sequence"/>
</dbReference>
<evidence type="ECO:0000259" key="6">
    <source>
        <dbReference type="PROSITE" id="PS50066"/>
    </source>
</evidence>
<dbReference type="FunFam" id="3.40.1810.10:FF:000006">
    <property type="entry name" value="Agamous-like MADS-box protein AGL62"/>
    <property type="match status" value="1"/>
</dbReference>
<evidence type="ECO:0000313" key="7">
    <source>
        <dbReference type="EMBL" id="KAG2306289.1"/>
    </source>
</evidence>
<evidence type="ECO:0000256" key="2">
    <source>
        <dbReference type="ARBA" id="ARBA00023015"/>
    </source>
</evidence>
<protein>
    <recommendedName>
        <fullName evidence="6">MADS-box domain-containing protein</fullName>
    </recommendedName>
</protein>
<dbReference type="EMBL" id="JAAMPC010000006">
    <property type="protein sequence ID" value="KAG2306289.1"/>
    <property type="molecule type" value="Genomic_DNA"/>
</dbReference>
<dbReference type="GO" id="GO:0000981">
    <property type="term" value="F:DNA-binding transcription factor activity, RNA polymerase II-specific"/>
    <property type="evidence" value="ECO:0007669"/>
    <property type="project" value="TreeGrafter"/>
</dbReference>
<comment type="caution">
    <text evidence="7">The sequence shown here is derived from an EMBL/GenBank/DDBJ whole genome shotgun (WGS) entry which is preliminary data.</text>
</comment>
<dbReference type="GO" id="GO:0000978">
    <property type="term" value="F:RNA polymerase II cis-regulatory region sequence-specific DNA binding"/>
    <property type="evidence" value="ECO:0007669"/>
    <property type="project" value="TreeGrafter"/>
</dbReference>
<dbReference type="PROSITE" id="PS50066">
    <property type="entry name" value="MADS_BOX_2"/>
    <property type="match status" value="1"/>
</dbReference>
<keyword evidence="4" id="KW-0804">Transcription</keyword>
<keyword evidence="8" id="KW-1185">Reference proteome</keyword>
<evidence type="ECO:0000256" key="4">
    <source>
        <dbReference type="ARBA" id="ARBA00023163"/>
    </source>
</evidence>
<dbReference type="CDD" id="cd00265">
    <property type="entry name" value="MADS_MEF2_like"/>
    <property type="match status" value="1"/>
</dbReference>
<keyword evidence="3" id="KW-0238">DNA-binding</keyword>
<feature type="domain" description="MADS-box" evidence="6">
    <location>
        <begin position="6"/>
        <end position="66"/>
    </location>
</feature>
<dbReference type="InterPro" id="IPR036879">
    <property type="entry name" value="TF_MADSbox_sf"/>
</dbReference>
<dbReference type="GO" id="GO:0005634">
    <property type="term" value="C:nucleus"/>
    <property type="evidence" value="ECO:0007669"/>
    <property type="project" value="UniProtKB-SubCell"/>
</dbReference>
<dbReference type="GO" id="GO:0046983">
    <property type="term" value="F:protein dimerization activity"/>
    <property type="evidence" value="ECO:0007669"/>
    <property type="project" value="InterPro"/>
</dbReference>